<name>A0A645GET4_9ZZZZ</name>
<protein>
    <recommendedName>
        <fullName evidence="2">Ribbon-helix-helix protein CopG domain-containing protein</fullName>
    </recommendedName>
</protein>
<organism evidence="1">
    <name type="scientific">bioreactor metagenome</name>
    <dbReference type="NCBI Taxonomy" id="1076179"/>
    <lineage>
        <taxon>unclassified sequences</taxon>
        <taxon>metagenomes</taxon>
        <taxon>ecological metagenomes</taxon>
    </lineage>
</organism>
<gene>
    <name evidence="1" type="ORF">SDC9_171684</name>
</gene>
<comment type="caution">
    <text evidence="1">The sequence shown here is derived from an EMBL/GenBank/DDBJ whole genome shotgun (WGS) entry which is preliminary data.</text>
</comment>
<evidence type="ECO:0000313" key="1">
    <source>
        <dbReference type="EMBL" id="MPN24289.1"/>
    </source>
</evidence>
<reference evidence="1" key="1">
    <citation type="submission" date="2019-08" db="EMBL/GenBank/DDBJ databases">
        <authorList>
            <person name="Kucharzyk K."/>
            <person name="Murdoch R.W."/>
            <person name="Higgins S."/>
            <person name="Loffler F."/>
        </authorList>
    </citation>
    <scope>NUCLEOTIDE SEQUENCE</scope>
</reference>
<evidence type="ECO:0008006" key="2">
    <source>
        <dbReference type="Google" id="ProtNLM"/>
    </source>
</evidence>
<proteinExistence type="predicted"/>
<dbReference type="AlphaFoldDB" id="A0A645GET4"/>
<accession>A0A645GET4</accession>
<sequence length="133" mass="15275">MSDREKLAVRLEPELRERLDHCYTMDGSRSRREYIENAIRFYTDYLEINGGSSLLPKEVTSAINGRLGLFEDRLASLLFKLTVALDMNAGILSDAYEFSEESLRRRRVESIKNVKQTNGLLSLEQRARDSGEV</sequence>
<dbReference type="EMBL" id="VSSQ01073097">
    <property type="protein sequence ID" value="MPN24289.1"/>
    <property type="molecule type" value="Genomic_DNA"/>
</dbReference>